<protein>
    <submittedName>
        <fullName evidence="2">DNA mismatch repair protein MutS</fullName>
    </submittedName>
</protein>
<gene>
    <name evidence="2" type="ORF">AM493_03290</name>
</gene>
<dbReference type="Gene3D" id="3.30.1370.110">
    <property type="match status" value="1"/>
</dbReference>
<dbReference type="InterPro" id="IPR036063">
    <property type="entry name" value="Smr_dom_sf"/>
</dbReference>
<reference evidence="2 3" key="1">
    <citation type="submission" date="2015-08" db="EMBL/GenBank/DDBJ databases">
        <title>Whole genome sequence of Flavobacterium akiainvivens IK-1T, from decaying Wikstroemia oahuensis, an endemic Hawaiian shrub.</title>
        <authorList>
            <person name="Wan X."/>
            <person name="Hou S."/>
            <person name="Saito J."/>
            <person name="Donachie S."/>
        </authorList>
    </citation>
    <scope>NUCLEOTIDE SEQUENCE [LARGE SCALE GENOMIC DNA]</scope>
    <source>
        <strain evidence="2 3">IK-1</strain>
    </source>
</reference>
<organism evidence="2 3">
    <name type="scientific">Flavobacterium akiainvivens</name>
    <dbReference type="NCBI Taxonomy" id="1202724"/>
    <lineage>
        <taxon>Bacteria</taxon>
        <taxon>Pseudomonadati</taxon>
        <taxon>Bacteroidota</taxon>
        <taxon>Flavobacteriia</taxon>
        <taxon>Flavobacteriales</taxon>
        <taxon>Flavobacteriaceae</taxon>
        <taxon>Flavobacterium</taxon>
    </lineage>
</organism>
<evidence type="ECO:0000313" key="3">
    <source>
        <dbReference type="Proteomes" id="UP000037755"/>
    </source>
</evidence>
<dbReference type="STRING" id="1202724.AM493_03290"/>
<keyword evidence="3" id="KW-1185">Reference proteome</keyword>
<proteinExistence type="predicted"/>
<evidence type="ECO:0000313" key="2">
    <source>
        <dbReference type="EMBL" id="KOS05169.1"/>
    </source>
</evidence>
<name>A0A0M9VH47_9FLAO</name>
<dbReference type="OrthoDB" id="1524810at2"/>
<evidence type="ECO:0000259" key="1">
    <source>
        <dbReference type="Pfam" id="PF01713"/>
    </source>
</evidence>
<dbReference type="PATRIC" id="fig|1202724.3.peg.674"/>
<dbReference type="InterPro" id="IPR002625">
    <property type="entry name" value="Smr_dom"/>
</dbReference>
<sequence length="185" mass="20736">MAKFKAGDTVTVLDDSFTGKVKGYKKDRVVVVTTDGFELEFSESELVKTQTGDMQALFSGRSVSSILKEKQEPAKRSFVKEKKPKKDGFVLEVDLHIEKLVKNKRGMSNYDILTLQTETAKSQLDFAIRNRLPRVVFIHGVGEGVLKAELDFLFGRYDGVIVSDGDYQKYGGGATEVYIKQNPNR</sequence>
<feature type="domain" description="Smr" evidence="1">
    <location>
        <begin position="121"/>
        <end position="180"/>
    </location>
</feature>
<dbReference type="EMBL" id="LIYD01000005">
    <property type="protein sequence ID" value="KOS05169.1"/>
    <property type="molecule type" value="Genomic_DNA"/>
</dbReference>
<dbReference type="Pfam" id="PF01713">
    <property type="entry name" value="Smr"/>
    <property type="match status" value="1"/>
</dbReference>
<dbReference type="Proteomes" id="UP000037755">
    <property type="component" value="Unassembled WGS sequence"/>
</dbReference>
<accession>A0A0M9VH47</accession>
<dbReference type="AlphaFoldDB" id="A0A0M9VH47"/>
<comment type="caution">
    <text evidence="2">The sequence shown here is derived from an EMBL/GenBank/DDBJ whole genome shotgun (WGS) entry which is preliminary data.</text>
</comment>